<evidence type="ECO:0000313" key="3">
    <source>
        <dbReference type="Proteomes" id="UP000595140"/>
    </source>
</evidence>
<evidence type="ECO:0000256" key="1">
    <source>
        <dbReference type="SAM" id="MobiDB-lite"/>
    </source>
</evidence>
<feature type="region of interest" description="Disordered" evidence="1">
    <location>
        <begin position="184"/>
        <end position="290"/>
    </location>
</feature>
<gene>
    <name evidence="2" type="ORF">CCAM_LOCUS19602</name>
</gene>
<accession>A0A484LPF6</accession>
<keyword evidence="3" id="KW-1185">Reference proteome</keyword>
<reference evidence="2 3" key="1">
    <citation type="submission" date="2018-04" db="EMBL/GenBank/DDBJ databases">
        <authorList>
            <person name="Vogel A."/>
        </authorList>
    </citation>
    <scope>NUCLEOTIDE SEQUENCE [LARGE SCALE GENOMIC DNA]</scope>
</reference>
<feature type="compositionally biased region" description="Acidic residues" evidence="1">
    <location>
        <begin position="192"/>
        <end position="207"/>
    </location>
</feature>
<dbReference type="AlphaFoldDB" id="A0A484LPF6"/>
<dbReference type="EMBL" id="OOIL02001723">
    <property type="protein sequence ID" value="VFQ77826.1"/>
    <property type="molecule type" value="Genomic_DNA"/>
</dbReference>
<evidence type="ECO:0000313" key="2">
    <source>
        <dbReference type="EMBL" id="VFQ77826.1"/>
    </source>
</evidence>
<protein>
    <submittedName>
        <fullName evidence="2">Uncharacterized protein</fullName>
    </submittedName>
</protein>
<name>A0A484LPF6_9ASTE</name>
<proteinExistence type="predicted"/>
<organism evidence="2 3">
    <name type="scientific">Cuscuta campestris</name>
    <dbReference type="NCBI Taxonomy" id="132261"/>
    <lineage>
        <taxon>Eukaryota</taxon>
        <taxon>Viridiplantae</taxon>
        <taxon>Streptophyta</taxon>
        <taxon>Embryophyta</taxon>
        <taxon>Tracheophyta</taxon>
        <taxon>Spermatophyta</taxon>
        <taxon>Magnoliopsida</taxon>
        <taxon>eudicotyledons</taxon>
        <taxon>Gunneridae</taxon>
        <taxon>Pentapetalae</taxon>
        <taxon>asterids</taxon>
        <taxon>lamiids</taxon>
        <taxon>Solanales</taxon>
        <taxon>Convolvulaceae</taxon>
        <taxon>Cuscuteae</taxon>
        <taxon>Cuscuta</taxon>
        <taxon>Cuscuta subgen. Grammica</taxon>
        <taxon>Cuscuta sect. Cleistogrammica</taxon>
    </lineage>
</organism>
<dbReference type="Proteomes" id="UP000595140">
    <property type="component" value="Unassembled WGS sequence"/>
</dbReference>
<sequence>MFCIRDFFRGESGRVSPRVTQTAEADRMILAEAISDGPSWFLPSGPWHSWAGPFFCWAGYPHSRRGVPWSLDLFRYMFKISKVGALEGNSYAVVSSQADCGMAVFPSSLKLWKAKFVFVSGFPGDRHPFRARFPECHTFIRHPRLAVTPELQAHAQKLLEDCWPKPPHVYTVCTEQNLAECSEVGGSGVGGEEVEDDEEVESDEESEQPPYSEGIADVDPSVGDMNPVDMIRKAKLLARNRSRGEEVQQKMSSENASGPIVPVPNPETASTRNLRKRKVIQVEDEDTASE</sequence>